<dbReference type="Pfam" id="PF04191">
    <property type="entry name" value="PEMT"/>
    <property type="match status" value="1"/>
</dbReference>
<evidence type="ECO:0000256" key="2">
    <source>
        <dbReference type="ARBA" id="ARBA00022692"/>
    </source>
</evidence>
<comment type="subcellular location">
    <subcellularLocation>
        <location evidence="1">Endomembrane system</location>
        <topology evidence="1">Multi-pass membrane protein</topology>
    </subcellularLocation>
</comment>
<feature type="transmembrane region" description="Helical" evidence="5">
    <location>
        <begin position="73"/>
        <end position="90"/>
    </location>
</feature>
<evidence type="ECO:0000313" key="6">
    <source>
        <dbReference type="EMBL" id="PSL03478.1"/>
    </source>
</evidence>
<keyword evidence="2 5" id="KW-0812">Transmembrane</keyword>
<keyword evidence="6" id="KW-0489">Methyltransferase</keyword>
<dbReference type="Proteomes" id="UP000240708">
    <property type="component" value="Unassembled WGS sequence"/>
</dbReference>
<feature type="transmembrane region" description="Helical" evidence="5">
    <location>
        <begin position="124"/>
        <end position="143"/>
    </location>
</feature>
<name>A0A2P8E1X0_9BACT</name>
<dbReference type="PANTHER" id="PTHR12714">
    <property type="entry name" value="PROTEIN-S ISOPRENYLCYSTEINE O-METHYLTRANSFERASE"/>
    <property type="match status" value="1"/>
</dbReference>
<evidence type="ECO:0000256" key="4">
    <source>
        <dbReference type="ARBA" id="ARBA00023136"/>
    </source>
</evidence>
<keyword evidence="6" id="KW-0808">Transferase</keyword>
<feature type="transmembrane region" description="Helical" evidence="5">
    <location>
        <begin position="149"/>
        <end position="166"/>
    </location>
</feature>
<sequence length="196" mass="22991">MPYLLLVLFWGLYYSLHTLLASLFFKQWLKNKIGKSYVWYRLLYSLLSVVGLLAILVYGATIEKSSLMAVTDFTTYLGYMFAAFGTIICVKSFRHFSLSSFIGFRPNDDLIEKQEFIQKGLYQYIRHPLYAGLVLIFLGFFFYQPLLSSFMHLLCLLTYLPFGIYFEEKKLTQLYGKSYTQYKNEVPSLIPRKLRA</sequence>
<evidence type="ECO:0000256" key="5">
    <source>
        <dbReference type="SAM" id="Phobius"/>
    </source>
</evidence>
<evidence type="ECO:0000256" key="1">
    <source>
        <dbReference type="ARBA" id="ARBA00004127"/>
    </source>
</evidence>
<feature type="transmembrane region" description="Helical" evidence="5">
    <location>
        <begin position="37"/>
        <end position="61"/>
    </location>
</feature>
<feature type="transmembrane region" description="Helical" evidence="5">
    <location>
        <begin position="6"/>
        <end position="25"/>
    </location>
</feature>
<dbReference type="GO" id="GO:0032259">
    <property type="term" value="P:methylation"/>
    <property type="evidence" value="ECO:0007669"/>
    <property type="project" value="UniProtKB-KW"/>
</dbReference>
<protein>
    <submittedName>
        <fullName evidence="6">Protein-S-isoprenylcysteine O-methyltransferase Ste14</fullName>
    </submittedName>
</protein>
<accession>A0A2P8E1X0</accession>
<proteinExistence type="predicted"/>
<organism evidence="6 7">
    <name type="scientific">Cecembia rubra</name>
    <dbReference type="NCBI Taxonomy" id="1485585"/>
    <lineage>
        <taxon>Bacteria</taxon>
        <taxon>Pseudomonadati</taxon>
        <taxon>Bacteroidota</taxon>
        <taxon>Cytophagia</taxon>
        <taxon>Cytophagales</taxon>
        <taxon>Cyclobacteriaceae</taxon>
        <taxon>Cecembia</taxon>
    </lineage>
</organism>
<dbReference type="EMBL" id="PYGF01000007">
    <property type="protein sequence ID" value="PSL03478.1"/>
    <property type="molecule type" value="Genomic_DNA"/>
</dbReference>
<dbReference type="Gene3D" id="1.20.120.1630">
    <property type="match status" value="1"/>
</dbReference>
<comment type="caution">
    <text evidence="6">The sequence shown here is derived from an EMBL/GenBank/DDBJ whole genome shotgun (WGS) entry which is preliminary data.</text>
</comment>
<dbReference type="RefSeq" id="WP_106567854.1">
    <property type="nucleotide sequence ID" value="NZ_JAUVYL010000037.1"/>
</dbReference>
<dbReference type="GO" id="GO:0012505">
    <property type="term" value="C:endomembrane system"/>
    <property type="evidence" value="ECO:0007669"/>
    <property type="project" value="UniProtKB-SubCell"/>
</dbReference>
<dbReference type="GO" id="GO:0004671">
    <property type="term" value="F:protein C-terminal S-isoprenylcysteine carboxyl O-methyltransferase activity"/>
    <property type="evidence" value="ECO:0007669"/>
    <property type="project" value="TreeGrafter"/>
</dbReference>
<dbReference type="AlphaFoldDB" id="A0A2P8E1X0"/>
<dbReference type="InterPro" id="IPR007318">
    <property type="entry name" value="Phopholipid_MeTrfase"/>
</dbReference>
<keyword evidence="3 5" id="KW-1133">Transmembrane helix</keyword>
<dbReference type="OrthoDB" id="9809773at2"/>
<reference evidence="6 7" key="1">
    <citation type="submission" date="2018-03" db="EMBL/GenBank/DDBJ databases">
        <title>Genomic Encyclopedia of Archaeal and Bacterial Type Strains, Phase II (KMG-II): from individual species to whole genera.</title>
        <authorList>
            <person name="Goeker M."/>
        </authorList>
    </citation>
    <scope>NUCLEOTIDE SEQUENCE [LARGE SCALE GENOMIC DNA]</scope>
    <source>
        <strain evidence="6 7">DSM 28057</strain>
    </source>
</reference>
<evidence type="ECO:0000313" key="7">
    <source>
        <dbReference type="Proteomes" id="UP000240708"/>
    </source>
</evidence>
<evidence type="ECO:0000256" key="3">
    <source>
        <dbReference type="ARBA" id="ARBA00022989"/>
    </source>
</evidence>
<keyword evidence="7" id="KW-1185">Reference proteome</keyword>
<keyword evidence="4 5" id="KW-0472">Membrane</keyword>
<dbReference type="PANTHER" id="PTHR12714:SF9">
    <property type="entry name" value="PROTEIN-S-ISOPRENYLCYSTEINE O-METHYLTRANSFERASE"/>
    <property type="match status" value="1"/>
</dbReference>
<gene>
    <name evidence="6" type="ORF">CLV48_107196</name>
</gene>